<organism evidence="1 2">
    <name type="scientific">Pseudoflavonifractor capillosus ATCC 29799</name>
    <dbReference type="NCBI Taxonomy" id="411467"/>
    <lineage>
        <taxon>Bacteria</taxon>
        <taxon>Bacillati</taxon>
        <taxon>Bacillota</taxon>
        <taxon>Clostridia</taxon>
        <taxon>Eubacteriales</taxon>
        <taxon>Oscillospiraceae</taxon>
        <taxon>Pseudoflavonifractor</taxon>
    </lineage>
</organism>
<dbReference type="AlphaFoldDB" id="A6P1F5"/>
<reference evidence="1 2" key="1">
    <citation type="submission" date="2007-04" db="EMBL/GenBank/DDBJ databases">
        <authorList>
            <person name="Fulton L."/>
            <person name="Clifton S."/>
            <person name="Fulton B."/>
            <person name="Xu J."/>
            <person name="Minx P."/>
            <person name="Pepin K.H."/>
            <person name="Johnson M."/>
            <person name="Thiruvilangam P."/>
            <person name="Bhonagiri V."/>
            <person name="Nash W.E."/>
            <person name="Mardis E.R."/>
            <person name="Wilson R.K."/>
        </authorList>
    </citation>
    <scope>NUCLEOTIDE SEQUENCE [LARGE SCALE GENOMIC DNA]</scope>
    <source>
        <strain evidence="1 2">ATCC 29799</strain>
    </source>
</reference>
<gene>
    <name evidence="1" type="ORF">BACCAP_04323</name>
</gene>
<reference evidence="1 2" key="2">
    <citation type="submission" date="2007-06" db="EMBL/GenBank/DDBJ databases">
        <title>Draft genome sequence of Pseudoflavonifractor capillosus ATCC 29799.</title>
        <authorList>
            <person name="Sudarsanam P."/>
            <person name="Ley R."/>
            <person name="Guruge J."/>
            <person name="Turnbaugh P.J."/>
            <person name="Mahowald M."/>
            <person name="Liep D."/>
            <person name="Gordon J."/>
        </authorList>
    </citation>
    <scope>NUCLEOTIDE SEQUENCE [LARGE SCALE GENOMIC DNA]</scope>
    <source>
        <strain evidence="1 2">ATCC 29799</strain>
    </source>
</reference>
<evidence type="ECO:0000313" key="1">
    <source>
        <dbReference type="EMBL" id="EDM97848.1"/>
    </source>
</evidence>
<evidence type="ECO:0000313" key="2">
    <source>
        <dbReference type="Proteomes" id="UP000003639"/>
    </source>
</evidence>
<proteinExistence type="predicted"/>
<name>A6P1F5_9FIRM</name>
<dbReference type="Proteomes" id="UP000003639">
    <property type="component" value="Unassembled WGS sequence"/>
</dbReference>
<comment type="caution">
    <text evidence="1">The sequence shown here is derived from an EMBL/GenBank/DDBJ whole genome shotgun (WGS) entry which is preliminary data.</text>
</comment>
<accession>A6P1F5</accession>
<keyword evidence="2" id="KW-1185">Reference proteome</keyword>
<protein>
    <submittedName>
        <fullName evidence="1">Uncharacterized protein</fullName>
    </submittedName>
</protein>
<sequence>MFHRAGRSGGLLRGGGRGLLRARGGRALRNGGGVPGSAAATGGGLFLGGLTPPASGHFVPGLALRGVLVRGGLLGFTATAGLGVRPRLLRPIFLGLAAPALGRSLLRGRFLRPLVRRVRLGGSSRLLFHGLPRRLVAFGDKLTDFFKVHYYLAIFAQGGRLRVFRLGRGSLAGGLLFRFCHSGLPGGGLRRFRHFRLRGGGLGRGIHGGLFRDLGLGGIDFLRAAVHFFLCHSIPPSFFDFWSVAQIFARKFYTCFF</sequence>
<dbReference type="EMBL" id="AAXG02000047">
    <property type="protein sequence ID" value="EDM97848.1"/>
    <property type="molecule type" value="Genomic_DNA"/>
</dbReference>